<comment type="caution">
    <text evidence="7">The sequence shown here is derived from an EMBL/GenBank/DDBJ whole genome shotgun (WGS) entry which is preliminary data.</text>
</comment>
<dbReference type="Pfam" id="PF01791">
    <property type="entry name" value="DeoC"/>
    <property type="match status" value="1"/>
</dbReference>
<evidence type="ECO:0000313" key="7">
    <source>
        <dbReference type="EMBL" id="HGM58497.1"/>
    </source>
</evidence>
<evidence type="ECO:0000256" key="2">
    <source>
        <dbReference type="ARBA" id="ARBA00022490"/>
    </source>
</evidence>
<evidence type="ECO:0000256" key="3">
    <source>
        <dbReference type="ARBA" id="ARBA00023239"/>
    </source>
</evidence>
<dbReference type="InterPro" id="IPR011343">
    <property type="entry name" value="DeoC"/>
</dbReference>
<dbReference type="UniPathway" id="UPA00002">
    <property type="reaction ID" value="UER00468"/>
</dbReference>
<dbReference type="Gene3D" id="3.20.20.70">
    <property type="entry name" value="Aldolase class I"/>
    <property type="match status" value="1"/>
</dbReference>
<dbReference type="AlphaFoldDB" id="A0A7C4DAL8"/>
<dbReference type="GO" id="GO:0004139">
    <property type="term" value="F:deoxyribose-phosphate aldolase activity"/>
    <property type="evidence" value="ECO:0007669"/>
    <property type="project" value="UniProtKB-UniRule"/>
</dbReference>
<dbReference type="FunFam" id="3.20.20.70:FF:000044">
    <property type="entry name" value="Deoxyribose-phosphate aldolase"/>
    <property type="match status" value="1"/>
</dbReference>
<reference evidence="7" key="1">
    <citation type="journal article" date="2020" name="mSystems">
        <title>Genome- and Community-Level Interaction Insights into Carbon Utilization and Element Cycling Functions of Hydrothermarchaeota in Hydrothermal Sediment.</title>
        <authorList>
            <person name="Zhou Z."/>
            <person name="Liu Y."/>
            <person name="Xu W."/>
            <person name="Pan J."/>
            <person name="Luo Z.H."/>
            <person name="Li M."/>
        </authorList>
    </citation>
    <scope>NUCLEOTIDE SEQUENCE [LARGE SCALE GENOMIC DNA]</scope>
    <source>
        <strain evidence="7">SpSt-642</strain>
    </source>
</reference>
<gene>
    <name evidence="6 7" type="primary">deoC</name>
    <name evidence="7" type="ORF">ENU14_02775</name>
</gene>
<dbReference type="GO" id="GO:0006018">
    <property type="term" value="P:2-deoxyribose 1-phosphate catabolic process"/>
    <property type="evidence" value="ECO:0007669"/>
    <property type="project" value="UniProtKB-UniRule"/>
</dbReference>
<comment type="subcellular location">
    <subcellularLocation>
        <location evidence="6">Cytoplasm</location>
    </subcellularLocation>
</comment>
<evidence type="ECO:0000256" key="6">
    <source>
        <dbReference type="HAMAP-Rule" id="MF_00114"/>
    </source>
</evidence>
<dbReference type="EMBL" id="DTBJ01000020">
    <property type="protein sequence ID" value="HGM58497.1"/>
    <property type="molecule type" value="Genomic_DNA"/>
</dbReference>
<dbReference type="GO" id="GO:0009264">
    <property type="term" value="P:deoxyribonucleotide catabolic process"/>
    <property type="evidence" value="ECO:0007669"/>
    <property type="project" value="UniProtKB-UniRule"/>
</dbReference>
<dbReference type="HAMAP" id="MF_00114">
    <property type="entry name" value="DeoC_type1"/>
    <property type="match status" value="1"/>
</dbReference>
<evidence type="ECO:0000256" key="5">
    <source>
        <dbReference type="ARBA" id="ARBA00048791"/>
    </source>
</evidence>
<comment type="pathway">
    <text evidence="6">Carbohydrate degradation; 2-deoxy-D-ribose 1-phosphate degradation; D-glyceraldehyde 3-phosphate and acetaldehyde from 2-deoxy-alpha-D-ribose 1-phosphate: step 2/2.</text>
</comment>
<comment type="similarity">
    <text evidence="1 6">Belongs to the DeoC/FbaB aldolase family. DeoC type 1 subfamily.</text>
</comment>
<dbReference type="NCBIfam" id="TIGR00126">
    <property type="entry name" value="deoC"/>
    <property type="match status" value="1"/>
</dbReference>
<keyword evidence="4 6" id="KW-0704">Schiff base</keyword>
<dbReference type="InterPro" id="IPR002915">
    <property type="entry name" value="DeoC/FbaB/LacD_aldolase"/>
</dbReference>
<name>A0A7C4DAL8_STAMA</name>
<dbReference type="PANTHER" id="PTHR10889:SF1">
    <property type="entry name" value="DEOXYRIBOSE-PHOSPHATE ALDOLASE"/>
    <property type="match status" value="1"/>
</dbReference>
<feature type="active site" description="Proton donor/acceptor" evidence="6">
    <location>
        <position position="182"/>
    </location>
</feature>
<accession>A0A7C4DAL8</accession>
<keyword evidence="2 6" id="KW-0963">Cytoplasm</keyword>
<evidence type="ECO:0000256" key="1">
    <source>
        <dbReference type="ARBA" id="ARBA00010936"/>
    </source>
</evidence>
<dbReference type="EC" id="4.1.2.4" evidence="6"/>
<dbReference type="GO" id="GO:0005737">
    <property type="term" value="C:cytoplasm"/>
    <property type="evidence" value="ECO:0007669"/>
    <property type="project" value="UniProtKB-SubCell"/>
</dbReference>
<protein>
    <recommendedName>
        <fullName evidence="6">Deoxyribose-phosphate aldolase</fullName>
        <shortName evidence="6">DERA</shortName>
        <ecNumber evidence="6">4.1.2.4</ecNumber>
    </recommendedName>
    <alternativeName>
        <fullName evidence="6">2-deoxy-D-ribose 5-phosphate aldolase</fullName>
    </alternativeName>
    <alternativeName>
        <fullName evidence="6">Phosphodeoxyriboaldolase</fullName>
        <shortName evidence="6">Deoxyriboaldolase</shortName>
    </alternativeName>
</protein>
<dbReference type="PANTHER" id="PTHR10889">
    <property type="entry name" value="DEOXYRIBOSE-PHOSPHATE ALDOLASE"/>
    <property type="match status" value="1"/>
</dbReference>
<comment type="catalytic activity">
    <reaction evidence="5 6">
        <text>2-deoxy-D-ribose 5-phosphate = D-glyceraldehyde 3-phosphate + acetaldehyde</text>
        <dbReference type="Rhea" id="RHEA:12821"/>
        <dbReference type="ChEBI" id="CHEBI:15343"/>
        <dbReference type="ChEBI" id="CHEBI:59776"/>
        <dbReference type="ChEBI" id="CHEBI:62877"/>
        <dbReference type="EC" id="4.1.2.4"/>
    </reaction>
</comment>
<proteinExistence type="inferred from homology"/>
<evidence type="ECO:0000256" key="4">
    <source>
        <dbReference type="ARBA" id="ARBA00023270"/>
    </source>
</evidence>
<dbReference type="CDD" id="cd00959">
    <property type="entry name" value="DeoC"/>
    <property type="match status" value="1"/>
</dbReference>
<feature type="active site" description="Proton donor/acceptor" evidence="6">
    <location>
        <position position="88"/>
    </location>
</feature>
<sequence>MDFARYIDNTLLKPNADYKTIEKYIEDTRRYNFKTLVLPPSLVPLAREISGNTIELATVIGFPLGSTLTSVKVNEVLHVAEYRVSEIDMVMNINYFKINRYDDVLRDIIDVTSVAKKYGISVVKVIIETPLLSDEEKIKATEIVVKAGADYVKTCTGFLGGGVTIHDVLVLKKASRNRVKIKASGGIRHAVDSILLIQAGASRIGTSSGVEIIEEYIKLREESI</sequence>
<comment type="function">
    <text evidence="6">Catalyzes a reversible aldol reaction between acetaldehyde and D-glyceraldehyde 3-phosphate to generate 2-deoxy-D-ribose 5-phosphate.</text>
</comment>
<feature type="active site" description="Schiff-base intermediate with acetaldehyde" evidence="6">
    <location>
        <position position="153"/>
    </location>
</feature>
<dbReference type="PIRSF" id="PIRSF001357">
    <property type="entry name" value="DeoC"/>
    <property type="match status" value="1"/>
</dbReference>
<dbReference type="InterPro" id="IPR013785">
    <property type="entry name" value="Aldolase_TIM"/>
</dbReference>
<dbReference type="GO" id="GO:0016052">
    <property type="term" value="P:carbohydrate catabolic process"/>
    <property type="evidence" value="ECO:0007669"/>
    <property type="project" value="TreeGrafter"/>
</dbReference>
<dbReference type="SUPFAM" id="SSF51569">
    <property type="entry name" value="Aldolase"/>
    <property type="match status" value="1"/>
</dbReference>
<dbReference type="SMART" id="SM01133">
    <property type="entry name" value="DeoC"/>
    <property type="match status" value="1"/>
</dbReference>
<organism evidence="7">
    <name type="scientific">Staphylothermus marinus</name>
    <dbReference type="NCBI Taxonomy" id="2280"/>
    <lineage>
        <taxon>Archaea</taxon>
        <taxon>Thermoproteota</taxon>
        <taxon>Thermoprotei</taxon>
        <taxon>Desulfurococcales</taxon>
        <taxon>Desulfurococcaceae</taxon>
        <taxon>Staphylothermus</taxon>
    </lineage>
</organism>
<dbReference type="InterPro" id="IPR028581">
    <property type="entry name" value="DeoC_typeI"/>
</dbReference>
<keyword evidence="3 6" id="KW-0456">Lyase</keyword>